<name>A0A8J8NLQ5_HALGN</name>
<evidence type="ECO:0000313" key="3">
    <source>
        <dbReference type="Proteomes" id="UP000785679"/>
    </source>
</evidence>
<feature type="region of interest" description="Disordered" evidence="1">
    <location>
        <begin position="189"/>
        <end position="219"/>
    </location>
</feature>
<sequence length="219" mass="25997">MEDAKKQVQIEKLQKQLEEISKRQEHQLEERKAAPKMRSASKPISQERSTPIAPRTTPPNFSVILKDRVFSPPRQSIAPSELQREKIMRLEQENEDRTLPKNILWVLASRQKQQRAYSMVLKVGFFKNRMQIDLREYYHYPHRNSMYYPTYAGCTMSVEQFMDIYNNMRKIKNDVERYLTLEHSINSSQTIQHSQSKKKKPSTAKQKAECTFNDETHNF</sequence>
<dbReference type="InterPro" id="IPR009044">
    <property type="entry name" value="ssDNA-bd_transcriptional_reg"/>
</dbReference>
<reference evidence="2" key="1">
    <citation type="submission" date="2019-06" db="EMBL/GenBank/DDBJ databases">
        <authorList>
            <person name="Zheng W."/>
        </authorList>
    </citation>
    <scope>NUCLEOTIDE SEQUENCE</scope>
    <source>
        <strain evidence="2">QDHG01</strain>
    </source>
</reference>
<dbReference type="GO" id="GO:0006355">
    <property type="term" value="P:regulation of DNA-templated transcription"/>
    <property type="evidence" value="ECO:0007669"/>
    <property type="project" value="InterPro"/>
</dbReference>
<comment type="caution">
    <text evidence="2">The sequence shown here is derived from an EMBL/GenBank/DDBJ whole genome shotgun (WGS) entry which is preliminary data.</text>
</comment>
<feature type="region of interest" description="Disordered" evidence="1">
    <location>
        <begin position="21"/>
        <end position="58"/>
    </location>
</feature>
<dbReference type="Gene3D" id="2.30.31.10">
    <property type="entry name" value="Transcriptional Coactivator Pc4, Chain A"/>
    <property type="match status" value="1"/>
</dbReference>
<gene>
    <name evidence="2" type="ORF">FGO68_gene6132</name>
</gene>
<dbReference type="EMBL" id="RRYP01013524">
    <property type="protein sequence ID" value="TNV76466.1"/>
    <property type="molecule type" value="Genomic_DNA"/>
</dbReference>
<keyword evidence="3" id="KW-1185">Reference proteome</keyword>
<evidence type="ECO:0000313" key="2">
    <source>
        <dbReference type="EMBL" id="TNV76466.1"/>
    </source>
</evidence>
<organism evidence="2 3">
    <name type="scientific">Halteria grandinella</name>
    <dbReference type="NCBI Taxonomy" id="5974"/>
    <lineage>
        <taxon>Eukaryota</taxon>
        <taxon>Sar</taxon>
        <taxon>Alveolata</taxon>
        <taxon>Ciliophora</taxon>
        <taxon>Intramacronucleata</taxon>
        <taxon>Spirotrichea</taxon>
        <taxon>Stichotrichia</taxon>
        <taxon>Sporadotrichida</taxon>
        <taxon>Halteriidae</taxon>
        <taxon>Halteria</taxon>
    </lineage>
</organism>
<dbReference type="Proteomes" id="UP000785679">
    <property type="component" value="Unassembled WGS sequence"/>
</dbReference>
<dbReference type="GO" id="GO:0003677">
    <property type="term" value="F:DNA binding"/>
    <property type="evidence" value="ECO:0007669"/>
    <property type="project" value="InterPro"/>
</dbReference>
<proteinExistence type="predicted"/>
<evidence type="ECO:0000256" key="1">
    <source>
        <dbReference type="SAM" id="MobiDB-lite"/>
    </source>
</evidence>
<feature type="compositionally biased region" description="Basic and acidic residues" evidence="1">
    <location>
        <begin position="21"/>
        <end position="33"/>
    </location>
</feature>
<accession>A0A8J8NLQ5</accession>
<protein>
    <submittedName>
        <fullName evidence="2">Uncharacterized protein</fullName>
    </submittedName>
</protein>
<dbReference type="SUPFAM" id="SSF54447">
    <property type="entry name" value="ssDNA-binding transcriptional regulator domain"/>
    <property type="match status" value="1"/>
</dbReference>
<dbReference type="AlphaFoldDB" id="A0A8J8NLQ5"/>